<dbReference type="PROSITE" id="PS51257">
    <property type="entry name" value="PROKAR_LIPOPROTEIN"/>
    <property type="match status" value="1"/>
</dbReference>
<name>A0A9D2D5M2_9FIRM</name>
<evidence type="ECO:0000256" key="1">
    <source>
        <dbReference type="SAM" id="SignalP"/>
    </source>
</evidence>
<feature type="signal peptide" evidence="1">
    <location>
        <begin position="1"/>
        <end position="25"/>
    </location>
</feature>
<keyword evidence="1" id="KW-0732">Signal</keyword>
<sequence length="356" mass="38003">MKKFLAIALSALIFAVCAVFFAACAENGDETGNNNNGGNNGGAQQTVEADVYAPDGAPALALAQLMSEEMQFGGKVTYNVVPATTIQTYVTGEEPRAELCILPVNAAAQLLGTGEVYKMLGTVTHGNLYVLAAAAQESLTASNISELLKGTKIGCLQLNNFVGYALRIVLDRYGIEYEIRQDKEEANNTDKAYIYEVAANEITPTASYDYMIAAEPAVSTKVANTQNKLQVKGDLQELYGENGYPQAVLVAKADFIEENGQFVADFIQAVAENAGWLLADTTEAAEVVQAVADHLPDGATPSFTAENLTKEVIENCAVRFDGAASCKERVNTFLAELSDLLGKTFSAADAFYYTAE</sequence>
<dbReference type="EMBL" id="DXCF01000004">
    <property type="protein sequence ID" value="HIZ09046.1"/>
    <property type="molecule type" value="Genomic_DNA"/>
</dbReference>
<evidence type="ECO:0008006" key="4">
    <source>
        <dbReference type="Google" id="ProtNLM"/>
    </source>
</evidence>
<comment type="caution">
    <text evidence="2">The sequence shown here is derived from an EMBL/GenBank/DDBJ whole genome shotgun (WGS) entry which is preliminary data.</text>
</comment>
<dbReference type="Proteomes" id="UP000824025">
    <property type="component" value="Unassembled WGS sequence"/>
</dbReference>
<reference evidence="2" key="2">
    <citation type="submission" date="2021-04" db="EMBL/GenBank/DDBJ databases">
        <authorList>
            <person name="Gilroy R."/>
        </authorList>
    </citation>
    <scope>NUCLEOTIDE SEQUENCE</scope>
    <source>
        <strain evidence="2">CHK192-19661</strain>
    </source>
</reference>
<dbReference type="SUPFAM" id="SSF53850">
    <property type="entry name" value="Periplasmic binding protein-like II"/>
    <property type="match status" value="1"/>
</dbReference>
<dbReference type="Gene3D" id="3.40.190.10">
    <property type="entry name" value="Periplasmic binding protein-like II"/>
    <property type="match status" value="2"/>
</dbReference>
<evidence type="ECO:0000313" key="2">
    <source>
        <dbReference type="EMBL" id="HIZ09046.1"/>
    </source>
</evidence>
<protein>
    <recommendedName>
        <fullName evidence="4">SsuA/THI5-like domain-containing protein</fullName>
    </recommendedName>
</protein>
<proteinExistence type="predicted"/>
<gene>
    <name evidence="2" type="ORF">H9726_01030</name>
</gene>
<feature type="chain" id="PRO_5038657815" description="SsuA/THI5-like domain-containing protein" evidence="1">
    <location>
        <begin position="26"/>
        <end position="356"/>
    </location>
</feature>
<organism evidence="2 3">
    <name type="scientific">Candidatus Borkfalkia avicola</name>
    <dbReference type="NCBI Taxonomy" id="2838503"/>
    <lineage>
        <taxon>Bacteria</taxon>
        <taxon>Bacillati</taxon>
        <taxon>Bacillota</taxon>
        <taxon>Clostridia</taxon>
        <taxon>Christensenellales</taxon>
        <taxon>Christensenellaceae</taxon>
        <taxon>Candidatus Borkfalkia</taxon>
    </lineage>
</organism>
<reference evidence="2" key="1">
    <citation type="journal article" date="2021" name="PeerJ">
        <title>Extensive microbial diversity within the chicken gut microbiome revealed by metagenomics and culture.</title>
        <authorList>
            <person name="Gilroy R."/>
            <person name="Ravi A."/>
            <person name="Getino M."/>
            <person name="Pursley I."/>
            <person name="Horton D.L."/>
            <person name="Alikhan N.F."/>
            <person name="Baker D."/>
            <person name="Gharbi K."/>
            <person name="Hall N."/>
            <person name="Watson M."/>
            <person name="Adriaenssens E.M."/>
            <person name="Foster-Nyarko E."/>
            <person name="Jarju S."/>
            <person name="Secka A."/>
            <person name="Antonio M."/>
            <person name="Oren A."/>
            <person name="Chaudhuri R.R."/>
            <person name="La Ragione R."/>
            <person name="Hildebrand F."/>
            <person name="Pallen M.J."/>
        </authorList>
    </citation>
    <scope>NUCLEOTIDE SEQUENCE</scope>
    <source>
        <strain evidence="2">CHK192-19661</strain>
    </source>
</reference>
<accession>A0A9D2D5M2</accession>
<evidence type="ECO:0000313" key="3">
    <source>
        <dbReference type="Proteomes" id="UP000824025"/>
    </source>
</evidence>
<dbReference type="AlphaFoldDB" id="A0A9D2D5M2"/>